<keyword evidence="2" id="KW-1185">Reference proteome</keyword>
<evidence type="ECO:0000313" key="2">
    <source>
        <dbReference type="Proteomes" id="UP001154282"/>
    </source>
</evidence>
<dbReference type="AlphaFoldDB" id="A0AAV0HF96"/>
<name>A0AAV0HF96_9ROSI</name>
<proteinExistence type="predicted"/>
<reference evidence="1" key="1">
    <citation type="submission" date="2022-08" db="EMBL/GenBank/DDBJ databases">
        <authorList>
            <person name="Gutierrez-Valencia J."/>
        </authorList>
    </citation>
    <scope>NUCLEOTIDE SEQUENCE</scope>
</reference>
<accession>A0AAV0HF96</accession>
<dbReference type="EMBL" id="CAMGYJ010000002">
    <property type="protein sequence ID" value="CAI0383907.1"/>
    <property type="molecule type" value="Genomic_DNA"/>
</dbReference>
<dbReference type="Proteomes" id="UP001154282">
    <property type="component" value="Unassembled WGS sequence"/>
</dbReference>
<gene>
    <name evidence="1" type="ORF">LITE_LOCUS4196</name>
</gene>
<feature type="non-terminal residue" evidence="1">
    <location>
        <position position="94"/>
    </location>
</feature>
<sequence>MVEWHLPDRSYRQYRMEQPIPQDPPAGFRELHAIDLRHTAKNWVLKHGFYINIWENRSQWVVQGMPETRPMGYHDGYMQWYRKFTMRWVPHEMP</sequence>
<evidence type="ECO:0000313" key="1">
    <source>
        <dbReference type="EMBL" id="CAI0383907.1"/>
    </source>
</evidence>
<protein>
    <submittedName>
        <fullName evidence="1">Uncharacterized protein</fullName>
    </submittedName>
</protein>
<organism evidence="1 2">
    <name type="scientific">Linum tenue</name>
    <dbReference type="NCBI Taxonomy" id="586396"/>
    <lineage>
        <taxon>Eukaryota</taxon>
        <taxon>Viridiplantae</taxon>
        <taxon>Streptophyta</taxon>
        <taxon>Embryophyta</taxon>
        <taxon>Tracheophyta</taxon>
        <taxon>Spermatophyta</taxon>
        <taxon>Magnoliopsida</taxon>
        <taxon>eudicotyledons</taxon>
        <taxon>Gunneridae</taxon>
        <taxon>Pentapetalae</taxon>
        <taxon>rosids</taxon>
        <taxon>fabids</taxon>
        <taxon>Malpighiales</taxon>
        <taxon>Linaceae</taxon>
        <taxon>Linum</taxon>
    </lineage>
</organism>
<comment type="caution">
    <text evidence="1">The sequence shown here is derived from an EMBL/GenBank/DDBJ whole genome shotgun (WGS) entry which is preliminary data.</text>
</comment>